<comment type="subcellular location">
    <subcellularLocation>
        <location evidence="1">Cell membrane</location>
        <topology evidence="1">Multi-pass membrane protein</topology>
    </subcellularLocation>
</comment>
<gene>
    <name evidence="10" type="ORF">IAC23_06095</name>
</gene>
<dbReference type="InterPro" id="IPR051447">
    <property type="entry name" value="Lipoprotein-release_system"/>
</dbReference>
<evidence type="ECO:0000256" key="5">
    <source>
        <dbReference type="ARBA" id="ARBA00022989"/>
    </source>
</evidence>
<keyword evidence="4 7" id="KW-0812">Transmembrane</keyword>
<keyword evidence="6 7" id="KW-0472">Membrane</keyword>
<evidence type="ECO:0000313" key="11">
    <source>
        <dbReference type="Proteomes" id="UP000823619"/>
    </source>
</evidence>
<evidence type="ECO:0000259" key="8">
    <source>
        <dbReference type="Pfam" id="PF02687"/>
    </source>
</evidence>
<feature type="domain" description="MacB-like periplasmic core" evidence="9">
    <location>
        <begin position="17"/>
        <end position="204"/>
    </location>
</feature>
<feature type="transmembrane region" description="Helical" evidence="7">
    <location>
        <begin position="359"/>
        <end position="379"/>
    </location>
</feature>
<dbReference type="GO" id="GO:0044874">
    <property type="term" value="P:lipoprotein localization to outer membrane"/>
    <property type="evidence" value="ECO:0007669"/>
    <property type="project" value="TreeGrafter"/>
</dbReference>
<organism evidence="10 11">
    <name type="scientific">Candidatus Cryptobacteroides merdavium</name>
    <dbReference type="NCBI Taxonomy" id="2840769"/>
    <lineage>
        <taxon>Bacteria</taxon>
        <taxon>Pseudomonadati</taxon>
        <taxon>Bacteroidota</taxon>
        <taxon>Bacteroidia</taxon>
        <taxon>Bacteroidales</taxon>
        <taxon>Candidatus Cryptobacteroides</taxon>
    </lineage>
</organism>
<keyword evidence="5 7" id="KW-1133">Transmembrane helix</keyword>
<comment type="caution">
    <text evidence="10">The sequence shown here is derived from an EMBL/GenBank/DDBJ whole genome shotgun (WGS) entry which is preliminary data.</text>
</comment>
<sequence>MDVSSFIAKRISFKGNLATVSITVSFLVMIIAVAISSGFRHEIRDGISSLSGDVQLTSSDMNWIGESSPIGRTPSYLGMLEEIEGVQSIEPVVYRAGIVKSGDNIHGVLFKGVETDTTLSGLGASVPEQLASMLGMSAGDELLAYFVGDKVKVRKFHIVSTYPGLMDSEENLVIYASLGDMQRLNGWDGESVSALELRLEPGARSVREIEDAAAEAGSIALLYASEEEPSVVAASSVSRYPQLFDWLNLIDFNVMFILLLMTVVAGFNMISGLLIILFENIPVIGILKSLGMRDRSIAKIFLSASSSLVLKGMCIGNLLALVFCLVQDRTHFLKLDPQNYFVSHVPVHVDLLPILAADFAAYAVIMLLLFIPSFFISGVDPAKTVRVG</sequence>
<evidence type="ECO:0000256" key="4">
    <source>
        <dbReference type="ARBA" id="ARBA00022692"/>
    </source>
</evidence>
<evidence type="ECO:0000256" key="7">
    <source>
        <dbReference type="SAM" id="Phobius"/>
    </source>
</evidence>
<accession>A0A9D9HD10</accession>
<dbReference type="EMBL" id="JADIMO010000079">
    <property type="protein sequence ID" value="MBO8445247.1"/>
    <property type="molecule type" value="Genomic_DNA"/>
</dbReference>
<name>A0A9D9HD10_9BACT</name>
<evidence type="ECO:0000259" key="9">
    <source>
        <dbReference type="Pfam" id="PF12704"/>
    </source>
</evidence>
<proteinExistence type="inferred from homology"/>
<evidence type="ECO:0000313" key="10">
    <source>
        <dbReference type="EMBL" id="MBO8445247.1"/>
    </source>
</evidence>
<dbReference type="Pfam" id="PF12704">
    <property type="entry name" value="MacB_PCD"/>
    <property type="match status" value="1"/>
</dbReference>
<evidence type="ECO:0000256" key="2">
    <source>
        <dbReference type="ARBA" id="ARBA00005236"/>
    </source>
</evidence>
<comment type="similarity">
    <text evidence="2">Belongs to the ABC-4 integral membrane protein family. LolC/E subfamily.</text>
</comment>
<protein>
    <submittedName>
        <fullName evidence="10">ABC transporter permease</fullName>
    </submittedName>
</protein>
<feature type="transmembrane region" description="Helical" evidence="7">
    <location>
        <begin position="308"/>
        <end position="326"/>
    </location>
</feature>
<evidence type="ECO:0000256" key="6">
    <source>
        <dbReference type="ARBA" id="ARBA00023136"/>
    </source>
</evidence>
<dbReference type="InterPro" id="IPR003838">
    <property type="entry name" value="ABC3_permease_C"/>
</dbReference>
<reference evidence="10" key="2">
    <citation type="journal article" date="2021" name="PeerJ">
        <title>Extensive microbial diversity within the chicken gut microbiome revealed by metagenomics and culture.</title>
        <authorList>
            <person name="Gilroy R."/>
            <person name="Ravi A."/>
            <person name="Getino M."/>
            <person name="Pursley I."/>
            <person name="Horton D.L."/>
            <person name="Alikhan N.F."/>
            <person name="Baker D."/>
            <person name="Gharbi K."/>
            <person name="Hall N."/>
            <person name="Watson M."/>
            <person name="Adriaenssens E.M."/>
            <person name="Foster-Nyarko E."/>
            <person name="Jarju S."/>
            <person name="Secka A."/>
            <person name="Antonio M."/>
            <person name="Oren A."/>
            <person name="Chaudhuri R.R."/>
            <person name="La Ragione R."/>
            <person name="Hildebrand F."/>
            <person name="Pallen M.J."/>
        </authorList>
    </citation>
    <scope>NUCLEOTIDE SEQUENCE</scope>
    <source>
        <strain evidence="10">D5-748</strain>
    </source>
</reference>
<dbReference type="Pfam" id="PF02687">
    <property type="entry name" value="FtsX"/>
    <property type="match status" value="1"/>
</dbReference>
<evidence type="ECO:0000256" key="1">
    <source>
        <dbReference type="ARBA" id="ARBA00004651"/>
    </source>
</evidence>
<keyword evidence="3" id="KW-1003">Cell membrane</keyword>
<evidence type="ECO:0000256" key="3">
    <source>
        <dbReference type="ARBA" id="ARBA00022475"/>
    </source>
</evidence>
<dbReference type="GO" id="GO:0098797">
    <property type="term" value="C:plasma membrane protein complex"/>
    <property type="evidence" value="ECO:0007669"/>
    <property type="project" value="TreeGrafter"/>
</dbReference>
<feature type="transmembrane region" description="Helical" evidence="7">
    <location>
        <begin position="20"/>
        <end position="39"/>
    </location>
</feature>
<dbReference type="InterPro" id="IPR025857">
    <property type="entry name" value="MacB_PCD"/>
</dbReference>
<dbReference type="PANTHER" id="PTHR30489">
    <property type="entry name" value="LIPOPROTEIN-RELEASING SYSTEM TRANSMEMBRANE PROTEIN LOLE"/>
    <property type="match status" value="1"/>
</dbReference>
<dbReference type="Proteomes" id="UP000823619">
    <property type="component" value="Unassembled WGS sequence"/>
</dbReference>
<dbReference type="PANTHER" id="PTHR30489:SF0">
    <property type="entry name" value="LIPOPROTEIN-RELEASING SYSTEM TRANSMEMBRANE PROTEIN LOLE"/>
    <property type="match status" value="1"/>
</dbReference>
<feature type="domain" description="ABC3 transporter permease C-terminal" evidence="8">
    <location>
        <begin position="255"/>
        <end position="379"/>
    </location>
</feature>
<dbReference type="AlphaFoldDB" id="A0A9D9HD10"/>
<reference evidence="10" key="1">
    <citation type="submission" date="2020-10" db="EMBL/GenBank/DDBJ databases">
        <authorList>
            <person name="Gilroy R."/>
        </authorList>
    </citation>
    <scope>NUCLEOTIDE SEQUENCE</scope>
    <source>
        <strain evidence="10">D5-748</strain>
    </source>
</reference>